<evidence type="ECO:0000256" key="8">
    <source>
        <dbReference type="ARBA" id="ARBA00029556"/>
    </source>
</evidence>
<dbReference type="Proteomes" id="UP000001876">
    <property type="component" value="Unassembled WGS sequence"/>
</dbReference>
<name>C1MT15_MICPC</name>
<dbReference type="eggNOG" id="KOG3372">
    <property type="taxonomic scope" value="Eukaryota"/>
</dbReference>
<evidence type="ECO:0000256" key="5">
    <source>
        <dbReference type="ARBA" id="ARBA00022968"/>
    </source>
</evidence>
<organism evidence="12">
    <name type="scientific">Micromonas pusilla (strain CCMP1545)</name>
    <name type="common">Picoplanktonic green alga</name>
    <dbReference type="NCBI Taxonomy" id="564608"/>
    <lineage>
        <taxon>Eukaryota</taxon>
        <taxon>Viridiplantae</taxon>
        <taxon>Chlorophyta</taxon>
        <taxon>Mamiellophyceae</taxon>
        <taxon>Mamiellales</taxon>
        <taxon>Mamiellaceae</taxon>
        <taxon>Micromonas</taxon>
    </lineage>
</organism>
<dbReference type="Pfam" id="PF04573">
    <property type="entry name" value="SPC22"/>
    <property type="match status" value="1"/>
</dbReference>
<keyword evidence="6 9" id="KW-1133">Transmembrane helix</keyword>
<comment type="subcellular location">
    <subcellularLocation>
        <location evidence="1">Endoplasmic reticulum membrane</location>
        <topology evidence="1">Single-pass type II membrane protein</topology>
    </subcellularLocation>
</comment>
<dbReference type="PIRSF" id="PIRSF016089">
    <property type="entry name" value="SPC22"/>
    <property type="match status" value="1"/>
</dbReference>
<dbReference type="PANTHER" id="PTHR12804">
    <property type="entry name" value="MICROSOMAL SIGNAL PEPTIDASE 23 KD SUBUNIT SPC22/23"/>
    <property type="match status" value="1"/>
</dbReference>
<evidence type="ECO:0000256" key="2">
    <source>
        <dbReference type="ARBA" id="ARBA00009289"/>
    </source>
</evidence>
<reference evidence="11 12" key="1">
    <citation type="journal article" date="2009" name="Science">
        <title>Green evolution and dynamic adaptations revealed by genomes of the marine picoeukaryotes Micromonas.</title>
        <authorList>
            <person name="Worden A.Z."/>
            <person name="Lee J.H."/>
            <person name="Mock T."/>
            <person name="Rouze P."/>
            <person name="Simmons M.P."/>
            <person name="Aerts A.L."/>
            <person name="Allen A.E."/>
            <person name="Cuvelier M.L."/>
            <person name="Derelle E."/>
            <person name="Everett M.V."/>
            <person name="Foulon E."/>
            <person name="Grimwood J."/>
            <person name="Gundlach H."/>
            <person name="Henrissat B."/>
            <person name="Napoli C."/>
            <person name="McDonald S.M."/>
            <person name="Parker M.S."/>
            <person name="Rombauts S."/>
            <person name="Salamov A."/>
            <person name="Von Dassow P."/>
            <person name="Badger J.H."/>
            <person name="Coutinho P.M."/>
            <person name="Demir E."/>
            <person name="Dubchak I."/>
            <person name="Gentemann C."/>
            <person name="Eikrem W."/>
            <person name="Gready J.E."/>
            <person name="John U."/>
            <person name="Lanier W."/>
            <person name="Lindquist E.A."/>
            <person name="Lucas S."/>
            <person name="Mayer K.F."/>
            <person name="Moreau H."/>
            <person name="Not F."/>
            <person name="Otillar R."/>
            <person name="Panaud O."/>
            <person name="Pangilinan J."/>
            <person name="Paulsen I."/>
            <person name="Piegu B."/>
            <person name="Poliakov A."/>
            <person name="Robbens S."/>
            <person name="Schmutz J."/>
            <person name="Toulza E."/>
            <person name="Wyss T."/>
            <person name="Zelensky A."/>
            <person name="Zhou K."/>
            <person name="Armbrust E.V."/>
            <person name="Bhattacharya D."/>
            <person name="Goodenough U.W."/>
            <person name="Van de Peer Y."/>
            <person name="Grigoriev I.V."/>
        </authorList>
    </citation>
    <scope>NUCLEOTIDE SEQUENCE [LARGE SCALE GENOMIC DNA]</scope>
    <source>
        <strain evidence="11 12">CCMP1545</strain>
    </source>
</reference>
<comment type="similarity">
    <text evidence="2 9">Belongs to the SPCS3 family.</text>
</comment>
<evidence type="ECO:0000256" key="10">
    <source>
        <dbReference type="SAM" id="SignalP"/>
    </source>
</evidence>
<keyword evidence="7 9" id="KW-0472">Membrane</keyword>
<dbReference type="GeneID" id="9684218"/>
<evidence type="ECO:0000256" key="9">
    <source>
        <dbReference type="PIRNR" id="PIRNR016089"/>
    </source>
</evidence>
<dbReference type="OMA" id="LAIMCIM"/>
<dbReference type="KEGG" id="mpp:MICPUCDRAFT_57904"/>
<proteinExistence type="inferred from homology"/>
<dbReference type="AlphaFoldDB" id="C1MT15"/>
<dbReference type="OrthoDB" id="498559at2759"/>
<keyword evidence="5 9" id="KW-0735">Signal-anchor</keyword>
<dbReference type="GO" id="GO:0005787">
    <property type="term" value="C:signal peptidase complex"/>
    <property type="evidence" value="ECO:0007669"/>
    <property type="project" value="UniProtKB-UniRule"/>
</dbReference>
<keyword evidence="4 9" id="KW-0256">Endoplasmic reticulum</keyword>
<evidence type="ECO:0000256" key="1">
    <source>
        <dbReference type="ARBA" id="ARBA00004648"/>
    </source>
</evidence>
<feature type="chain" id="PRO_5002912108" description="Signal peptidase complex subunit 3" evidence="10">
    <location>
        <begin position="27"/>
        <end position="161"/>
    </location>
</feature>
<evidence type="ECO:0000313" key="12">
    <source>
        <dbReference type="Proteomes" id="UP000001876"/>
    </source>
</evidence>
<dbReference type="STRING" id="564608.C1MT15"/>
<evidence type="ECO:0000256" key="3">
    <source>
        <dbReference type="ARBA" id="ARBA00022692"/>
    </source>
</evidence>
<accession>C1MT15</accession>
<protein>
    <recommendedName>
        <fullName evidence="8 9">Signal peptidase complex subunit 3</fullName>
    </recommendedName>
    <alternativeName>
        <fullName evidence="9">Microsomal signal peptidase 22 kDa subunit</fullName>
    </alternativeName>
</protein>
<keyword evidence="10" id="KW-0732">Signal</keyword>
<comment type="function">
    <text evidence="9">Essential component of the signal peptidase complex (SPC) which catalyzes the cleavage of N-terminal signal sequences from nascent proteins as they are translocated into the lumen of the endoplasmic reticulum. Essential for the SPC catalytic activity, possibly by stabilizing and positioning the active center of the complex close to the lumenal surface.</text>
</comment>
<evidence type="ECO:0000256" key="4">
    <source>
        <dbReference type="ARBA" id="ARBA00022824"/>
    </source>
</evidence>
<dbReference type="GO" id="GO:0045047">
    <property type="term" value="P:protein targeting to ER"/>
    <property type="evidence" value="ECO:0007669"/>
    <property type="project" value="TreeGrafter"/>
</dbReference>
<evidence type="ECO:0000313" key="11">
    <source>
        <dbReference type="EMBL" id="EEH57234.1"/>
    </source>
</evidence>
<gene>
    <name evidence="11" type="ORF">MICPUCDRAFT_57904</name>
</gene>
<evidence type="ECO:0000256" key="6">
    <source>
        <dbReference type="ARBA" id="ARBA00022989"/>
    </source>
</evidence>
<dbReference type="PANTHER" id="PTHR12804:SF0">
    <property type="entry name" value="SIGNAL PEPTIDASE COMPLEX SUBUNIT 3"/>
    <property type="match status" value="1"/>
</dbReference>
<sequence>MHTFWHRVNAVVTLAIIALMVLAAAASVTDEFHVCEPKHDVSIAAVERLVSVDGADEAYFAIALDLDLRSCWTWNTKQLFVSLAASYVTPSNVAHDAFVYDRIVTSKTDANLTIPRARSKYKLREPEGLLGAEIEWILRWHQVRSIHWSPYDPVRVVNAIP</sequence>
<dbReference type="EMBL" id="GG663739">
    <property type="protein sequence ID" value="EEH57234.1"/>
    <property type="molecule type" value="Genomic_DNA"/>
</dbReference>
<dbReference type="RefSeq" id="XP_003058779.1">
    <property type="nucleotide sequence ID" value="XM_003058733.1"/>
</dbReference>
<dbReference type="InterPro" id="IPR007653">
    <property type="entry name" value="SPC3"/>
</dbReference>
<feature type="signal peptide" evidence="10">
    <location>
        <begin position="1"/>
        <end position="26"/>
    </location>
</feature>
<dbReference type="GO" id="GO:0006465">
    <property type="term" value="P:signal peptide processing"/>
    <property type="evidence" value="ECO:0007669"/>
    <property type="project" value="UniProtKB-UniRule"/>
</dbReference>
<keyword evidence="12" id="KW-1185">Reference proteome</keyword>
<evidence type="ECO:0000256" key="7">
    <source>
        <dbReference type="ARBA" id="ARBA00023136"/>
    </source>
</evidence>
<keyword evidence="3 9" id="KW-0812">Transmembrane</keyword>